<dbReference type="OrthoDB" id="10254418at2759"/>
<evidence type="ECO:0000256" key="2">
    <source>
        <dbReference type="ARBA" id="ARBA00022448"/>
    </source>
</evidence>
<evidence type="ECO:0000256" key="1">
    <source>
        <dbReference type="ARBA" id="ARBA00004429"/>
    </source>
</evidence>
<feature type="transmembrane region" description="Helical" evidence="8">
    <location>
        <begin position="35"/>
        <end position="55"/>
    </location>
</feature>
<feature type="transmembrane region" description="Helical" evidence="8">
    <location>
        <begin position="190"/>
        <end position="211"/>
    </location>
</feature>
<gene>
    <name evidence="9" type="ORF">B0T11DRAFT_14556</name>
</gene>
<evidence type="ECO:0000256" key="6">
    <source>
        <dbReference type="ARBA" id="ARBA00022989"/>
    </source>
</evidence>
<dbReference type="PANTHER" id="PTHR30574:SF1">
    <property type="entry name" value="SULPHUR TRANSPORT DOMAIN-CONTAINING PROTEIN"/>
    <property type="match status" value="1"/>
</dbReference>
<dbReference type="EMBL" id="JAGPXD010000001">
    <property type="protein sequence ID" value="KAH7375885.1"/>
    <property type="molecule type" value="Genomic_DNA"/>
</dbReference>
<keyword evidence="4" id="KW-0997">Cell inner membrane</keyword>
<reference evidence="9" key="1">
    <citation type="journal article" date="2021" name="Nat. Commun.">
        <title>Genetic determinants of endophytism in the Arabidopsis root mycobiome.</title>
        <authorList>
            <person name="Mesny F."/>
            <person name="Miyauchi S."/>
            <person name="Thiergart T."/>
            <person name="Pickel B."/>
            <person name="Atanasova L."/>
            <person name="Karlsson M."/>
            <person name="Huettel B."/>
            <person name="Barry K.W."/>
            <person name="Haridas S."/>
            <person name="Chen C."/>
            <person name="Bauer D."/>
            <person name="Andreopoulos W."/>
            <person name="Pangilinan J."/>
            <person name="LaButti K."/>
            <person name="Riley R."/>
            <person name="Lipzen A."/>
            <person name="Clum A."/>
            <person name="Drula E."/>
            <person name="Henrissat B."/>
            <person name="Kohler A."/>
            <person name="Grigoriev I.V."/>
            <person name="Martin F.M."/>
            <person name="Hacquard S."/>
        </authorList>
    </citation>
    <scope>NUCLEOTIDE SEQUENCE</scope>
    <source>
        <strain evidence="9">MPI-CAGE-AT-0016</strain>
    </source>
</reference>
<keyword evidence="7 8" id="KW-0472">Membrane</keyword>
<keyword evidence="10" id="KW-1185">Reference proteome</keyword>
<dbReference type="GO" id="GO:0005886">
    <property type="term" value="C:plasma membrane"/>
    <property type="evidence" value="ECO:0007669"/>
    <property type="project" value="UniProtKB-SubCell"/>
</dbReference>
<keyword evidence="2" id="KW-0813">Transport</keyword>
<feature type="transmembrane region" description="Helical" evidence="8">
    <location>
        <begin position="277"/>
        <end position="294"/>
    </location>
</feature>
<evidence type="ECO:0000256" key="5">
    <source>
        <dbReference type="ARBA" id="ARBA00022692"/>
    </source>
</evidence>
<protein>
    <submittedName>
        <fullName evidence="9">YeeE/YedE family protein</fullName>
    </submittedName>
</protein>
<evidence type="ECO:0000313" key="10">
    <source>
        <dbReference type="Proteomes" id="UP000813385"/>
    </source>
</evidence>
<comment type="subcellular location">
    <subcellularLocation>
        <location evidence="1">Cell inner membrane</location>
        <topology evidence="1">Multi-pass membrane protein</topology>
    </subcellularLocation>
</comment>
<keyword evidence="6 8" id="KW-1133">Transmembrane helix</keyword>
<proteinExistence type="predicted"/>
<keyword evidence="3" id="KW-1003">Cell membrane</keyword>
<feature type="transmembrane region" description="Helical" evidence="8">
    <location>
        <begin position="250"/>
        <end position="271"/>
    </location>
</feature>
<evidence type="ECO:0000256" key="8">
    <source>
        <dbReference type="SAM" id="Phobius"/>
    </source>
</evidence>
<organism evidence="9 10">
    <name type="scientific">Plectosphaerella cucumerina</name>
    <dbReference type="NCBI Taxonomy" id="40658"/>
    <lineage>
        <taxon>Eukaryota</taxon>
        <taxon>Fungi</taxon>
        <taxon>Dikarya</taxon>
        <taxon>Ascomycota</taxon>
        <taxon>Pezizomycotina</taxon>
        <taxon>Sordariomycetes</taxon>
        <taxon>Hypocreomycetidae</taxon>
        <taxon>Glomerellales</taxon>
        <taxon>Plectosphaerellaceae</taxon>
        <taxon>Plectosphaerella</taxon>
    </lineage>
</organism>
<evidence type="ECO:0000256" key="3">
    <source>
        <dbReference type="ARBA" id="ARBA00022475"/>
    </source>
</evidence>
<sequence>MATTVVSGLAFGAALVAAGVYQPGVIISQLKLEDWHMIQAFLAATASSSLIVYTLDKLDFYHPTPRSASRLALLGPYDGNIVGGALQGLGMALSGACPGTVVSQAATGVPSGLYALAGAALGGIVWSGFLSDAISRRLASANKAGPGDAKPAAPVLTIYERLGVSRTTALVVFEAACAAAVLAAPASSRYVALAPALGGIAIGLSQLFSVLSRKTMLGVSTSYDEFGKYFWWLARGDAVRGAAAPSNRNLLFVAGVAAGSWGLAVLDPRFAPVPNEIAVEPIAAVVGGLLLAVGSRVSGGCTSGHGISGMSMFSISSFITIGAMFGVGALAMPLFT</sequence>
<feature type="transmembrane region" description="Helical" evidence="8">
    <location>
        <begin position="315"/>
        <end position="335"/>
    </location>
</feature>
<name>A0A8K0TSG1_9PEZI</name>
<accession>A0A8K0TSG1</accession>
<dbReference type="PANTHER" id="PTHR30574">
    <property type="entry name" value="INNER MEMBRANE PROTEIN YEDE"/>
    <property type="match status" value="1"/>
</dbReference>
<dbReference type="AlphaFoldDB" id="A0A8K0TSG1"/>
<dbReference type="Proteomes" id="UP000813385">
    <property type="component" value="Unassembled WGS sequence"/>
</dbReference>
<feature type="transmembrane region" description="Helical" evidence="8">
    <location>
        <begin position="167"/>
        <end position="184"/>
    </location>
</feature>
<evidence type="ECO:0000256" key="7">
    <source>
        <dbReference type="ARBA" id="ARBA00023136"/>
    </source>
</evidence>
<comment type="caution">
    <text evidence="9">The sequence shown here is derived from an EMBL/GenBank/DDBJ whole genome shotgun (WGS) entry which is preliminary data.</text>
</comment>
<dbReference type="InterPro" id="IPR007272">
    <property type="entry name" value="Sulf_transp_TsuA/YedE"/>
</dbReference>
<keyword evidence="5 8" id="KW-0812">Transmembrane</keyword>
<evidence type="ECO:0000256" key="4">
    <source>
        <dbReference type="ARBA" id="ARBA00022519"/>
    </source>
</evidence>
<evidence type="ECO:0000313" key="9">
    <source>
        <dbReference type="EMBL" id="KAH7375885.1"/>
    </source>
</evidence>
<dbReference type="Pfam" id="PF04143">
    <property type="entry name" value="Sulf_transp"/>
    <property type="match status" value="1"/>
</dbReference>